<evidence type="ECO:0008006" key="3">
    <source>
        <dbReference type="Google" id="ProtNLM"/>
    </source>
</evidence>
<dbReference type="Proteomes" id="UP001491310">
    <property type="component" value="Unassembled WGS sequence"/>
</dbReference>
<reference evidence="1 2" key="1">
    <citation type="journal article" date="2024" name="Nat. Commun.">
        <title>Phylogenomics reveals the evolutionary origins of lichenization in chlorophyte algae.</title>
        <authorList>
            <person name="Puginier C."/>
            <person name="Libourel C."/>
            <person name="Otte J."/>
            <person name="Skaloud P."/>
            <person name="Haon M."/>
            <person name="Grisel S."/>
            <person name="Petersen M."/>
            <person name="Berrin J.G."/>
            <person name="Delaux P.M."/>
            <person name="Dal Grande F."/>
            <person name="Keller J."/>
        </authorList>
    </citation>
    <scope>NUCLEOTIDE SEQUENCE [LARGE SCALE GENOMIC DNA]</scope>
    <source>
        <strain evidence="1 2">SAG 216-7</strain>
    </source>
</reference>
<dbReference type="EMBL" id="JALJOT010000018">
    <property type="protein sequence ID" value="KAK9901336.1"/>
    <property type="molecule type" value="Genomic_DNA"/>
</dbReference>
<evidence type="ECO:0000313" key="1">
    <source>
        <dbReference type="EMBL" id="KAK9901336.1"/>
    </source>
</evidence>
<evidence type="ECO:0000313" key="2">
    <source>
        <dbReference type="Proteomes" id="UP001491310"/>
    </source>
</evidence>
<comment type="caution">
    <text evidence="1">The sequence shown here is derived from an EMBL/GenBank/DDBJ whole genome shotgun (WGS) entry which is preliminary data.</text>
</comment>
<organism evidence="1 2">
    <name type="scientific">Coccomyxa subellipsoidea</name>
    <dbReference type="NCBI Taxonomy" id="248742"/>
    <lineage>
        <taxon>Eukaryota</taxon>
        <taxon>Viridiplantae</taxon>
        <taxon>Chlorophyta</taxon>
        <taxon>core chlorophytes</taxon>
        <taxon>Trebouxiophyceae</taxon>
        <taxon>Trebouxiophyceae incertae sedis</taxon>
        <taxon>Coccomyxaceae</taxon>
        <taxon>Coccomyxa</taxon>
    </lineage>
</organism>
<name>A0ABR2YB72_9CHLO</name>
<gene>
    <name evidence="1" type="ORF">WJX75_007345</name>
</gene>
<accession>A0ABR2YB72</accession>
<sequence>MPLASAFANNTVLPSSIYGNVSVVSALSFIGEPDGFDAAVASLVDSGNVFNDFYNSDLLETCQAAFETAYTLITLEGPNNSYFNAAQMMALQYAENNCISSPTPAPACTTPPSTPTCEGGAMVSGQLSNVNNYAYVEIE</sequence>
<keyword evidence="2" id="KW-1185">Reference proteome</keyword>
<protein>
    <recommendedName>
        <fullName evidence="3">Pectinesterase inhibitor domain-containing protein</fullName>
    </recommendedName>
</protein>
<proteinExistence type="predicted"/>